<dbReference type="EnsemblPlants" id="AVESA.00010b.r2.5CG0871100.1">
    <property type="protein sequence ID" value="AVESA.00010b.r2.5CG0871100.1.CDS"/>
    <property type="gene ID" value="AVESA.00010b.r2.5CG0871100"/>
</dbReference>
<accession>A0ACD5XXY5</accession>
<reference evidence="1" key="2">
    <citation type="submission" date="2025-09" db="UniProtKB">
        <authorList>
            <consortium name="EnsemblPlants"/>
        </authorList>
    </citation>
    <scope>IDENTIFICATION</scope>
</reference>
<evidence type="ECO:0000313" key="1">
    <source>
        <dbReference type="EnsemblPlants" id="AVESA.00010b.r2.5CG0871100.1.CDS"/>
    </source>
</evidence>
<reference evidence="1" key="1">
    <citation type="submission" date="2021-05" db="EMBL/GenBank/DDBJ databases">
        <authorList>
            <person name="Scholz U."/>
            <person name="Mascher M."/>
            <person name="Fiebig A."/>
        </authorList>
    </citation>
    <scope>NUCLEOTIDE SEQUENCE [LARGE SCALE GENOMIC DNA]</scope>
</reference>
<keyword evidence="2" id="KW-1185">Reference proteome</keyword>
<name>A0ACD5XXY5_AVESA</name>
<sequence>MEVDDDVDDEDMYVKQFLREGSPSGTSSSLTSEAECEETSFRNQPSTEVHGNKNRADSALPQKRISARGMCKENVPESTPTMLYCESGEGHVNGLGKVPLQAEASFSPSVLNSHPLLVEASEEDAISRRTQARCSLTNYALEELETFLQESDDDGDLRNVDEEEEYRKFLASLLSGGCDDTEACHDGTAVVEGFTYEQLGQLHMMIYAHAQLMIQTFSLSVLDPCKQSVAADVKTMIIELVGYREQALARSFRHQYCFERQHLQSVLHASTESSQCQWIPLIRNPVMSILDVPPLHLALRYLSDVEASVVKHRKSLVDGTEEKILSRKEPLFPSRRLSTGKDANNVSEDRSNNLSTASPASSGQLHPKKTLAATLIDSTKKETVALVPFDIARLAQRFYPLFNFFLFPRKPPPAAVVQRVLFTDAEDGLLAPGILEYNSDWGEIQKRFLPCKSTHQIFVRHKNRTTCNAPDNPVKEVRRMKVSPLSTEEIQRIEEGLKIFKNDWTSVWKFVVPHRDPAHLQRQWRVATGVQRSYSKSDAVKERRRLNGAKRRKLKASVPDSRVNHGQEADNNASEGVENDDDSFVNEASLADAENRSINMTQRGTSPDDQCGTLDELQASHLCKEKGRHVVKLAPDLPPVNLAPSVCVTSQMELHQKVAHFNGTSDNAANDLFPVPPPIFTECVYTQLNFFPNHSTSNRSQQHGMCNGNAIEDGAEQDFPMHPLLFQHPREVLSSYSHPGENLIRHDIEQPSKEEMHGIVMEQEELSDSEEDSEHVEFECEEIDDSEEEQVQDAEPCLTENKGTAKSGVCAEFRESNDHCQIQQGLEQVVKQGASLTHKSHGSSSARSGRPKLKPEQVKPTGTRRSLRLSALRTGT</sequence>
<proteinExistence type="predicted"/>
<dbReference type="Proteomes" id="UP001732700">
    <property type="component" value="Chromosome 5C"/>
</dbReference>
<organism evidence="1 2">
    <name type="scientific">Avena sativa</name>
    <name type="common">Oat</name>
    <dbReference type="NCBI Taxonomy" id="4498"/>
    <lineage>
        <taxon>Eukaryota</taxon>
        <taxon>Viridiplantae</taxon>
        <taxon>Streptophyta</taxon>
        <taxon>Embryophyta</taxon>
        <taxon>Tracheophyta</taxon>
        <taxon>Spermatophyta</taxon>
        <taxon>Magnoliopsida</taxon>
        <taxon>Liliopsida</taxon>
        <taxon>Poales</taxon>
        <taxon>Poaceae</taxon>
        <taxon>BOP clade</taxon>
        <taxon>Pooideae</taxon>
        <taxon>Poodae</taxon>
        <taxon>Poeae</taxon>
        <taxon>Poeae Chloroplast Group 1 (Aveneae type)</taxon>
        <taxon>Aveninae</taxon>
        <taxon>Avena</taxon>
    </lineage>
</organism>
<evidence type="ECO:0000313" key="2">
    <source>
        <dbReference type="Proteomes" id="UP001732700"/>
    </source>
</evidence>
<protein>
    <submittedName>
        <fullName evidence="1">Uncharacterized protein</fullName>
    </submittedName>
</protein>